<reference evidence="2 3" key="1">
    <citation type="submission" date="2014-01" db="EMBL/GenBank/DDBJ databases">
        <authorList>
            <consortium name="DOE Joint Genome Institute"/>
            <person name="Anderson I."/>
            <person name="Huntemann M."/>
            <person name="Han J."/>
            <person name="Chen A."/>
            <person name="Kyrpides N."/>
            <person name="Mavromatis K."/>
            <person name="Markowitz V."/>
            <person name="Palaniappan K."/>
            <person name="Ivanova N."/>
            <person name="Schaumberg A."/>
            <person name="Pati A."/>
            <person name="Liolios K."/>
            <person name="Nordberg H.P."/>
            <person name="Cantor M.N."/>
            <person name="Hua S.X."/>
            <person name="Woyke T."/>
        </authorList>
    </citation>
    <scope>NUCLEOTIDE SEQUENCE [LARGE SCALE GENOMIC DNA]</scope>
    <source>
        <strain evidence="2 3">XH-48</strain>
    </source>
</reference>
<name>W0JIH8_9EURY</name>
<proteinExistence type="predicted"/>
<dbReference type="RefSeq" id="WP_049951594.1">
    <property type="nucleotide sequence ID" value="NZ_CP007055.1"/>
</dbReference>
<dbReference type="Pfam" id="PF24431">
    <property type="entry name" value="DUF7554"/>
    <property type="match status" value="1"/>
</dbReference>
<dbReference type="InterPro" id="IPR055976">
    <property type="entry name" value="DUF7554"/>
</dbReference>
<keyword evidence="1" id="KW-0472">Membrane</keyword>
<dbReference type="STRING" id="797299.HALLA_05460"/>
<keyword evidence="3" id="KW-1185">Reference proteome</keyword>
<dbReference type="EMBL" id="CP007055">
    <property type="protein sequence ID" value="AHF98408.1"/>
    <property type="molecule type" value="Genomic_DNA"/>
</dbReference>
<evidence type="ECO:0000313" key="3">
    <source>
        <dbReference type="Proteomes" id="UP000019024"/>
    </source>
</evidence>
<dbReference type="HOGENOM" id="CLU_204972_1_1_2"/>
<dbReference type="Proteomes" id="UP000019024">
    <property type="component" value="Chromosome"/>
</dbReference>
<protein>
    <submittedName>
        <fullName evidence="2">Uncharacterized protein</fullName>
    </submittedName>
</protein>
<accession>W0JIH8</accession>
<feature type="transmembrane region" description="Helical" evidence="1">
    <location>
        <begin position="36"/>
        <end position="57"/>
    </location>
</feature>
<keyword evidence="1" id="KW-1133">Transmembrane helix</keyword>
<organism evidence="2 3">
    <name type="scientific">Halostagnicola larsenii XH-48</name>
    <dbReference type="NCBI Taxonomy" id="797299"/>
    <lineage>
        <taxon>Archaea</taxon>
        <taxon>Methanobacteriati</taxon>
        <taxon>Methanobacteriota</taxon>
        <taxon>Stenosarchaea group</taxon>
        <taxon>Halobacteria</taxon>
        <taxon>Halobacteriales</taxon>
        <taxon>Natrialbaceae</taxon>
        <taxon>Halostagnicola</taxon>
    </lineage>
</organism>
<evidence type="ECO:0000256" key="1">
    <source>
        <dbReference type="SAM" id="Phobius"/>
    </source>
</evidence>
<keyword evidence="1" id="KW-0812">Transmembrane</keyword>
<evidence type="ECO:0000313" key="2">
    <source>
        <dbReference type="EMBL" id="AHF98408.1"/>
    </source>
</evidence>
<sequence length="60" mass="6589">MIDTSGSIEVETLLKVVLALLAVWLVLSIVGRVVNWLQALLPILLLGTIILIVLWLLDIV</sequence>
<dbReference type="GeneID" id="25143953"/>
<feature type="transmembrane region" description="Helical" evidence="1">
    <location>
        <begin position="12"/>
        <end position="30"/>
    </location>
</feature>
<gene>
    <name evidence="2" type="ORF">HALLA_05460</name>
</gene>
<dbReference type="KEGG" id="hlr:HALLA_05460"/>
<dbReference type="AlphaFoldDB" id="W0JIH8"/>